<evidence type="ECO:0000256" key="3">
    <source>
        <dbReference type="ARBA" id="ARBA00022833"/>
    </source>
</evidence>
<feature type="domain" description="RING-type" evidence="6">
    <location>
        <begin position="361"/>
        <end position="399"/>
    </location>
</feature>
<dbReference type="SUPFAM" id="SSF54495">
    <property type="entry name" value="UBC-like"/>
    <property type="match status" value="1"/>
</dbReference>
<dbReference type="CDD" id="cd16448">
    <property type="entry name" value="RING-H2"/>
    <property type="match status" value="1"/>
</dbReference>
<comment type="caution">
    <text evidence="8">The sequence shown here is derived from an EMBL/GenBank/DDBJ whole genome shotgun (WGS) entry which is preliminary data.</text>
</comment>
<accession>A0ABN9R8R6</accession>
<dbReference type="PANTHER" id="PTHR24067">
    <property type="entry name" value="UBIQUITIN-CONJUGATING ENZYME E2"/>
    <property type="match status" value="1"/>
</dbReference>
<proteinExistence type="predicted"/>
<protein>
    <recommendedName>
        <fullName evidence="10">RING-type E3 ubiquitin transferase</fullName>
    </recommendedName>
</protein>
<organism evidence="8 9">
    <name type="scientific">Prorocentrum cordatum</name>
    <dbReference type="NCBI Taxonomy" id="2364126"/>
    <lineage>
        <taxon>Eukaryota</taxon>
        <taxon>Sar</taxon>
        <taxon>Alveolata</taxon>
        <taxon>Dinophyceae</taxon>
        <taxon>Prorocentrales</taxon>
        <taxon>Prorocentraceae</taxon>
        <taxon>Prorocentrum</taxon>
    </lineage>
</organism>
<evidence type="ECO:0008006" key="10">
    <source>
        <dbReference type="Google" id="ProtNLM"/>
    </source>
</evidence>
<keyword evidence="3" id="KW-0862">Zinc</keyword>
<evidence type="ECO:0000313" key="9">
    <source>
        <dbReference type="Proteomes" id="UP001189429"/>
    </source>
</evidence>
<dbReference type="PROSITE" id="PS50127">
    <property type="entry name" value="UBC_2"/>
    <property type="match status" value="1"/>
</dbReference>
<keyword evidence="1" id="KW-0479">Metal-binding</keyword>
<evidence type="ECO:0000259" key="7">
    <source>
        <dbReference type="PROSITE" id="PS50127"/>
    </source>
</evidence>
<dbReference type="InterPro" id="IPR043136">
    <property type="entry name" value="B30.2/SPRY_sf"/>
</dbReference>
<dbReference type="Pfam" id="PF00179">
    <property type="entry name" value="UQ_con"/>
    <property type="match status" value="1"/>
</dbReference>
<evidence type="ECO:0000256" key="2">
    <source>
        <dbReference type="ARBA" id="ARBA00022771"/>
    </source>
</evidence>
<dbReference type="InterPro" id="IPR001876">
    <property type="entry name" value="Znf_RanBP2"/>
</dbReference>
<evidence type="ECO:0000256" key="4">
    <source>
        <dbReference type="PROSITE-ProRule" id="PRU00175"/>
    </source>
</evidence>
<dbReference type="InterPro" id="IPR000608">
    <property type="entry name" value="UBC"/>
</dbReference>
<feature type="region of interest" description="Disordered" evidence="5">
    <location>
        <begin position="163"/>
        <end position="224"/>
    </location>
</feature>
<evidence type="ECO:0000256" key="1">
    <source>
        <dbReference type="ARBA" id="ARBA00022723"/>
    </source>
</evidence>
<dbReference type="SMART" id="SM00212">
    <property type="entry name" value="UBCc"/>
    <property type="match status" value="1"/>
</dbReference>
<dbReference type="CDD" id="cd23955">
    <property type="entry name" value="UBCc_invertebrate"/>
    <property type="match status" value="1"/>
</dbReference>
<dbReference type="Proteomes" id="UP001189429">
    <property type="component" value="Unassembled WGS sequence"/>
</dbReference>
<evidence type="ECO:0000256" key="5">
    <source>
        <dbReference type="SAM" id="MobiDB-lite"/>
    </source>
</evidence>
<feature type="domain" description="UBC core" evidence="7">
    <location>
        <begin position="226"/>
        <end position="401"/>
    </location>
</feature>
<evidence type="ECO:0000313" key="8">
    <source>
        <dbReference type="EMBL" id="CAK0814152.1"/>
    </source>
</evidence>
<dbReference type="InterPro" id="IPR001841">
    <property type="entry name" value="Znf_RING"/>
</dbReference>
<dbReference type="EMBL" id="CAUYUJ010005558">
    <property type="protein sequence ID" value="CAK0814152.1"/>
    <property type="molecule type" value="Genomic_DNA"/>
</dbReference>
<evidence type="ECO:0000259" key="6">
    <source>
        <dbReference type="PROSITE" id="PS50089"/>
    </source>
</evidence>
<dbReference type="InterPro" id="IPR050113">
    <property type="entry name" value="Ub_conjugating_enzyme"/>
</dbReference>
<reference evidence="8" key="1">
    <citation type="submission" date="2023-10" db="EMBL/GenBank/DDBJ databases">
        <authorList>
            <person name="Chen Y."/>
            <person name="Shah S."/>
            <person name="Dougan E. K."/>
            <person name="Thang M."/>
            <person name="Chan C."/>
        </authorList>
    </citation>
    <scope>NUCLEOTIDE SEQUENCE [LARGE SCALE GENOMIC DNA]</scope>
</reference>
<keyword evidence="9" id="KW-1185">Reference proteome</keyword>
<gene>
    <name evidence="8" type="ORF">PCOR1329_LOCUS17834</name>
</gene>
<keyword evidence="2 4" id="KW-0863">Zinc-finger</keyword>
<dbReference type="PROSITE" id="PS01358">
    <property type="entry name" value="ZF_RANBP2_1"/>
    <property type="match status" value="1"/>
</dbReference>
<sequence>MVVEMSPSKVFPPDLILALAASPRQWLAASGPAGPHVADSARRGDGSSPVARAAWRAAAAQLSGRSAANISLLSLMYALNNQLSFFVYTIVDPGTVFLFKAAGVILVAVTQCSLSGREFSAGHWRAMALQVLGMVVVQYDPCSGRLAYSVQAYAEARERSPRVPGAGLGMATGPSRKKKQRGPSGSSTAPPVATMLAAEPGAAERPSPDVGVRARGGSVSHSSPAPAVRRLMRELRMTQLEPSWGVAAAPVSDVDLFIWHCNVAGQPPQGGPPVVLHLELTFAEDYPNRPPKVEVLGSSVSHPNVFSTFICLDMLEGGEWAADAEKLRPYTGWSSAYSILAILRQLQTFFFEGDGTQWWACTRCTLYNPIKARRCEVCRHWFHLPCSLELAVKRCPLCRASFDGVAERKRQAPASLLAGRGALLPSPVLCGAARVRMAQLVGWPPALVVLVMSFVRRQDRSALAAAVPAWREAAQAPAFWESQELECFHEKTGPDVDTIGIGIHADGRGRLAKLVAHFDAVSLTAWRGGLRRAAWKEPMTHWLPLFVHSAHAKEAAPHLHESLRLLAQCTPGGHESHLPPPVLHSLAAAEAPAAAANAAAVLPELMHQLLKQVLDGDRHASLKLLKGYFVLHRLFLHVCDEWPAIRDAADAALRVFAESAEQRARSVMPWLAYILQLLTISNVGWEEVRVPYIEESFARLVPMIRAAHPNWRPVDPDAVEASHAAPPSDPFHEWQLSESAHGCERDPGTVGARELSPGTWLGRPRGWCCLTGAPRCARGRHAISVRVLRLPADAVLGVLRIGWTADEDDGPLGGWCYYASRSCFGGRGWKVHGARGWTGYGEGFREGDIVTGCVDQGRHGGDLGVAFRGPVGAEYRPVVALRRRAEAG</sequence>
<dbReference type="PROSITE" id="PS50089">
    <property type="entry name" value="ZF_RING_2"/>
    <property type="match status" value="1"/>
</dbReference>
<name>A0ABN9R8R6_9DINO</name>
<dbReference type="Gene3D" id="3.10.110.10">
    <property type="entry name" value="Ubiquitin Conjugating Enzyme"/>
    <property type="match status" value="1"/>
</dbReference>
<dbReference type="Gene3D" id="2.60.120.920">
    <property type="match status" value="1"/>
</dbReference>
<dbReference type="InterPro" id="IPR016135">
    <property type="entry name" value="UBQ-conjugating_enzyme/RWD"/>
</dbReference>